<feature type="region of interest" description="Disordered" evidence="1">
    <location>
        <begin position="124"/>
        <end position="170"/>
    </location>
</feature>
<accession>A0A1E1W6W1</accession>
<feature type="compositionally biased region" description="Basic and acidic residues" evidence="1">
    <location>
        <begin position="139"/>
        <end position="149"/>
    </location>
</feature>
<feature type="region of interest" description="Disordered" evidence="1">
    <location>
        <begin position="83"/>
        <end position="103"/>
    </location>
</feature>
<feature type="chain" id="PRO_5009115169" description="Aspartyl beta-hydroxylase/Triadin domain-containing protein" evidence="2">
    <location>
        <begin position="21"/>
        <end position="308"/>
    </location>
</feature>
<feature type="non-terminal residue" evidence="3">
    <location>
        <position position="308"/>
    </location>
</feature>
<dbReference type="OrthoDB" id="6128690at2759"/>
<evidence type="ECO:0000313" key="3">
    <source>
        <dbReference type="EMBL" id="JAT82736.1"/>
    </source>
</evidence>
<feature type="compositionally biased region" description="Acidic residues" evidence="1">
    <location>
        <begin position="292"/>
        <end position="308"/>
    </location>
</feature>
<organism evidence="3">
    <name type="scientific">Pectinophora gossypiella</name>
    <name type="common">Cotton pink bollworm</name>
    <name type="synonym">Depressaria gossypiella</name>
    <dbReference type="NCBI Taxonomy" id="13191"/>
    <lineage>
        <taxon>Eukaryota</taxon>
        <taxon>Metazoa</taxon>
        <taxon>Ecdysozoa</taxon>
        <taxon>Arthropoda</taxon>
        <taxon>Hexapoda</taxon>
        <taxon>Insecta</taxon>
        <taxon>Pterygota</taxon>
        <taxon>Neoptera</taxon>
        <taxon>Endopterygota</taxon>
        <taxon>Lepidoptera</taxon>
        <taxon>Glossata</taxon>
        <taxon>Ditrysia</taxon>
        <taxon>Gelechioidea</taxon>
        <taxon>Gelechiidae</taxon>
        <taxon>Apatetrinae</taxon>
        <taxon>Pectinophora</taxon>
    </lineage>
</organism>
<keyword evidence="2" id="KW-0732">Signal</keyword>
<reference evidence="3" key="1">
    <citation type="submission" date="2015-09" db="EMBL/GenBank/DDBJ databases">
        <title>De novo assembly of Pectinophora gossypiella (Pink Bollworm) gut transcriptome.</title>
        <authorList>
            <person name="Tassone E.E."/>
        </authorList>
    </citation>
    <scope>NUCLEOTIDE SEQUENCE</scope>
</reference>
<dbReference type="EMBL" id="GDQN01008318">
    <property type="protein sequence ID" value="JAT82736.1"/>
    <property type="molecule type" value="Transcribed_RNA"/>
</dbReference>
<protein>
    <recommendedName>
        <fullName evidence="4">Aspartyl beta-hydroxylase/Triadin domain-containing protein</fullName>
    </recommendedName>
</protein>
<proteinExistence type="predicted"/>
<feature type="region of interest" description="Disordered" evidence="1">
    <location>
        <begin position="257"/>
        <end position="308"/>
    </location>
</feature>
<evidence type="ECO:0000256" key="1">
    <source>
        <dbReference type="SAM" id="MobiDB-lite"/>
    </source>
</evidence>
<gene>
    <name evidence="3" type="ORF">g.13765</name>
</gene>
<name>A0A1E1W6W1_PECGO</name>
<feature type="compositionally biased region" description="Basic and acidic residues" evidence="1">
    <location>
        <begin position="257"/>
        <end position="269"/>
    </location>
</feature>
<feature type="compositionally biased region" description="Low complexity" evidence="1">
    <location>
        <begin position="85"/>
        <end position="94"/>
    </location>
</feature>
<sequence length="308" mass="35042">MFKPWICLFVLGVAVCSVSAQDYWDNYEEFWSKEALDDDLGVADAINKQDDDVVPVDEEIDGFKEPADTADAIDPDVKFDDVPLDNVADASNANDDTKDDDVLDTRENDQAVQEEIEQFRKELNKPEADVVDPDDYQFEDNRSDVKDEAAQEEIEAALPNDNDRNIDPEYMDEDAFPILPGVIALDEDQIVDDTKKLLEEEDSPFEEDMEEKQPQNTDEETQVETEPKLEETILDAVQPDLTDDSFDDTIKEKQIKDIDNLLDEDKNNDENEDVPEENVVAEEPPIPNLADDMVELDDNDDELKDISE</sequence>
<feature type="region of interest" description="Disordered" evidence="1">
    <location>
        <begin position="196"/>
        <end position="227"/>
    </location>
</feature>
<evidence type="ECO:0008006" key="4">
    <source>
        <dbReference type="Google" id="ProtNLM"/>
    </source>
</evidence>
<feature type="signal peptide" evidence="2">
    <location>
        <begin position="1"/>
        <end position="20"/>
    </location>
</feature>
<feature type="compositionally biased region" description="Acidic residues" evidence="1">
    <location>
        <begin position="270"/>
        <end position="280"/>
    </location>
</feature>
<evidence type="ECO:0000256" key="2">
    <source>
        <dbReference type="SAM" id="SignalP"/>
    </source>
</evidence>
<feature type="compositionally biased region" description="Acidic residues" evidence="1">
    <location>
        <begin position="199"/>
        <end position="210"/>
    </location>
</feature>
<dbReference type="AlphaFoldDB" id="A0A1E1W6W1"/>
<feature type="compositionally biased region" description="Acidic residues" evidence="1">
    <location>
        <begin position="129"/>
        <end position="138"/>
    </location>
</feature>